<name>V6LIE2_9EUKA</name>
<dbReference type="AlphaFoldDB" id="V6LIE2"/>
<dbReference type="EMBL" id="KI546136">
    <property type="protein sequence ID" value="EST43481.1"/>
    <property type="molecule type" value="Genomic_DNA"/>
</dbReference>
<dbReference type="EMBL" id="AUWU02000005">
    <property type="protein sequence ID" value="KAH0572841.1"/>
    <property type="molecule type" value="Genomic_DNA"/>
</dbReference>
<evidence type="ECO:0000256" key="1">
    <source>
        <dbReference type="SAM" id="Coils"/>
    </source>
</evidence>
<organism evidence="3">
    <name type="scientific">Spironucleus salmonicida</name>
    <dbReference type="NCBI Taxonomy" id="348837"/>
    <lineage>
        <taxon>Eukaryota</taxon>
        <taxon>Metamonada</taxon>
        <taxon>Diplomonadida</taxon>
        <taxon>Hexamitidae</taxon>
        <taxon>Hexamitinae</taxon>
        <taxon>Spironucleus</taxon>
    </lineage>
</organism>
<feature type="coiled-coil region" evidence="1">
    <location>
        <begin position="502"/>
        <end position="536"/>
    </location>
</feature>
<sequence length="920" mass="104530">MKPILTPSILAHLKDLLLKKLPIDPIQLRITTYDSVSPPELVSQLIGLQNTSNHLEKQSYGAFKLEIKPEPKTSPFTAKINALKSKNFSPVAKISASRQNEFLMQKMTQQMKNYADIKLKLDQDVLTEAKICEIENDKLEISNIEIQQYDKSTFSPSTKNQLLQKLNAQKLQQQHKLDLLKQKEVENQNQIQLQQQNIEIITNLPVSKIDSARQFSLAQLAENSDFSSQNFCDSPGKRSEISAPKTKISLLESENLALSDRLKRSEKELLDFTKAKILDDSEGKRSEIQLVFEVQELRNENERLKEWEKERKIGVENQFEFAFENQKHEIARTGDLKIDNLEGQKPEIEKEAESQNQIEIENNVKSQKDAQNGSKTASANQSGLSAQQIAHQGVKTHELAENDIQSNSQIQFNKSNNINIIHQNSQIATEKTVEISSPGKLDAKSKFSNHNIIHQIEINPTEKTDSTAIKFDKSTNSPVIIQNQQQILSNSNSNFHSSPPSIKFLTHKIKILETELAQKIDQIDAFDEQVSELNHQLTEKQTIIDLLQRVKSRGNPDSPSEILTLQAQIQQLKTEKNAAYETIRAQENELQTQDLNVISVDSENLQVKDLLVQNEILANSLLRLREKYSNLQIRSGKIYIQGDNENFSEQKPVCGSQMIQNSNFAGQVYPQKYEGEIAHQVCQKSEQKAVNFSLSPQSKYANQSKSTQYQFIPNFSAQEHQMQSISAYQHNFSVENATLRSVTKFTTSFTQTLPISISNSNQISTPIQVSHLTKKPDLRPQIAPPNSTIFRFLRSSLAQISPENARNFASSLRVLFGQLKILIVDNENQEWNYVFEIKLRNALKNVQFSHKISRDGNLRFKQFVSDDGVDGSNVFKLMCYLLLLRAKSVEWEGRTLFPRVEIGAEIGSGREGENDIFEGI</sequence>
<evidence type="ECO:0000313" key="3">
    <source>
        <dbReference type="EMBL" id="EST43481.1"/>
    </source>
</evidence>
<accession>V6LIE2</accession>
<evidence type="ECO:0000256" key="2">
    <source>
        <dbReference type="SAM" id="MobiDB-lite"/>
    </source>
</evidence>
<feature type="coiled-coil region" evidence="1">
    <location>
        <begin position="248"/>
        <end position="358"/>
    </location>
</feature>
<reference evidence="4" key="2">
    <citation type="submission" date="2020-12" db="EMBL/GenBank/DDBJ databases">
        <title>New Spironucleus salmonicida genome in near-complete chromosomes.</title>
        <authorList>
            <person name="Xu F."/>
            <person name="Kurt Z."/>
            <person name="Jimenez-Gonzalez A."/>
            <person name="Astvaldsson A."/>
            <person name="Andersson J.O."/>
            <person name="Svard S.G."/>
        </authorList>
    </citation>
    <scope>NUCLEOTIDE SEQUENCE</scope>
    <source>
        <strain evidence="4">ATCC 50377</strain>
    </source>
</reference>
<protein>
    <submittedName>
        <fullName evidence="3">Uncharacterized protein</fullName>
    </submittedName>
</protein>
<dbReference type="Proteomes" id="UP000018208">
    <property type="component" value="Unassembled WGS sequence"/>
</dbReference>
<feature type="coiled-coil region" evidence="1">
    <location>
        <begin position="562"/>
        <end position="589"/>
    </location>
</feature>
<keyword evidence="5" id="KW-1185">Reference proteome</keyword>
<feature type="compositionally biased region" description="Polar residues" evidence="2">
    <location>
        <begin position="364"/>
        <end position="390"/>
    </location>
</feature>
<reference evidence="3 4" key="1">
    <citation type="journal article" date="2014" name="PLoS Genet.">
        <title>The Genome of Spironucleus salmonicida Highlights a Fish Pathogen Adapted to Fluctuating Environments.</title>
        <authorList>
            <person name="Xu F."/>
            <person name="Jerlstrom-Hultqvist J."/>
            <person name="Einarsson E."/>
            <person name="Astvaldsson A."/>
            <person name="Svard S.G."/>
            <person name="Andersson J.O."/>
        </authorList>
    </citation>
    <scope>NUCLEOTIDE SEQUENCE</scope>
    <source>
        <strain evidence="4">ATCC 50377</strain>
    </source>
</reference>
<gene>
    <name evidence="3" type="ORF">SS50377_16851</name>
    <name evidence="4" type="ORF">SS50377_24955</name>
</gene>
<keyword evidence="1" id="KW-0175">Coiled coil</keyword>
<evidence type="ECO:0000313" key="5">
    <source>
        <dbReference type="Proteomes" id="UP000018208"/>
    </source>
</evidence>
<proteinExistence type="predicted"/>
<feature type="region of interest" description="Disordered" evidence="2">
    <location>
        <begin position="364"/>
        <end position="394"/>
    </location>
</feature>
<evidence type="ECO:0000313" key="4">
    <source>
        <dbReference type="EMBL" id="KAH0572841.1"/>
    </source>
</evidence>
<dbReference type="VEuPathDB" id="GiardiaDB:SS50377_24955"/>